<reference evidence="3" key="1">
    <citation type="submission" date="2022-11" db="UniProtKB">
        <authorList>
            <consortium name="WormBaseParasite"/>
        </authorList>
    </citation>
    <scope>IDENTIFICATION</scope>
</reference>
<keyword evidence="1" id="KW-0472">Membrane</keyword>
<dbReference type="AlphaFoldDB" id="A0A914NQE5"/>
<name>A0A914NQE5_MELIC</name>
<protein>
    <submittedName>
        <fullName evidence="3">Candidate secreted effector</fullName>
    </submittedName>
</protein>
<sequence length="55" mass="6162">MYFQFIYFSLAIFVLYFQLPSLMIKAAFPLSKISSTLVSVLNLPPSTGIELNSSI</sequence>
<proteinExistence type="predicted"/>
<organism evidence="2 3">
    <name type="scientific">Meloidogyne incognita</name>
    <name type="common">Southern root-knot nematode worm</name>
    <name type="synonym">Oxyuris incognita</name>
    <dbReference type="NCBI Taxonomy" id="6306"/>
    <lineage>
        <taxon>Eukaryota</taxon>
        <taxon>Metazoa</taxon>
        <taxon>Ecdysozoa</taxon>
        <taxon>Nematoda</taxon>
        <taxon>Chromadorea</taxon>
        <taxon>Rhabditida</taxon>
        <taxon>Tylenchina</taxon>
        <taxon>Tylenchomorpha</taxon>
        <taxon>Tylenchoidea</taxon>
        <taxon>Meloidogynidae</taxon>
        <taxon>Meloidogyninae</taxon>
        <taxon>Meloidogyne</taxon>
        <taxon>Meloidogyne incognita group</taxon>
    </lineage>
</organism>
<evidence type="ECO:0000313" key="3">
    <source>
        <dbReference type="WBParaSite" id="Minc3s06795g40328"/>
    </source>
</evidence>
<dbReference type="Proteomes" id="UP000887563">
    <property type="component" value="Unplaced"/>
</dbReference>
<feature type="transmembrane region" description="Helical" evidence="1">
    <location>
        <begin position="6"/>
        <end position="24"/>
    </location>
</feature>
<accession>A0A914NQE5</accession>
<evidence type="ECO:0000256" key="1">
    <source>
        <dbReference type="SAM" id="Phobius"/>
    </source>
</evidence>
<keyword evidence="1" id="KW-0812">Transmembrane</keyword>
<dbReference type="WBParaSite" id="Minc3s06795g40328">
    <property type="protein sequence ID" value="Minc3s06795g40328"/>
    <property type="gene ID" value="Minc3s06795g40328"/>
</dbReference>
<keyword evidence="1" id="KW-1133">Transmembrane helix</keyword>
<evidence type="ECO:0000313" key="2">
    <source>
        <dbReference type="Proteomes" id="UP000887563"/>
    </source>
</evidence>
<keyword evidence="2" id="KW-1185">Reference proteome</keyword>